<evidence type="ECO:0000256" key="2">
    <source>
        <dbReference type="ARBA" id="ARBA00009543"/>
    </source>
</evidence>
<evidence type="ECO:0000256" key="4">
    <source>
        <dbReference type="ARBA" id="ARBA00023015"/>
    </source>
</evidence>
<dbReference type="FunFam" id="1.10.10.10:FF:000035">
    <property type="entry name" value="General transcription factor IIF subunit 2"/>
    <property type="match status" value="1"/>
</dbReference>
<reference evidence="13" key="1">
    <citation type="submission" date="2023-06" db="EMBL/GenBank/DDBJ databases">
        <title>Genome-scale phylogeny and comparative genomics of the fungal order Sordariales.</title>
        <authorList>
            <consortium name="Lawrence Berkeley National Laboratory"/>
            <person name="Hensen N."/>
            <person name="Bonometti L."/>
            <person name="Westerberg I."/>
            <person name="Brannstrom I.O."/>
            <person name="Guillou S."/>
            <person name="Cros-Aarteil S."/>
            <person name="Calhoun S."/>
            <person name="Haridas S."/>
            <person name="Kuo A."/>
            <person name="Mondo S."/>
            <person name="Pangilinan J."/>
            <person name="Riley R."/>
            <person name="Labutti K."/>
            <person name="Andreopoulos B."/>
            <person name="Lipzen A."/>
            <person name="Chen C."/>
            <person name="Yanf M."/>
            <person name="Daum C."/>
            <person name="Ng V."/>
            <person name="Clum A."/>
            <person name="Steindorff A."/>
            <person name="Ohm R."/>
            <person name="Martin F."/>
            <person name="Silar P."/>
            <person name="Natvig D."/>
            <person name="Lalanne C."/>
            <person name="Gautier V."/>
            <person name="Ament-Velasquez S.L."/>
            <person name="Kruys A."/>
            <person name="Hutchinson M.I."/>
            <person name="Powell A.J."/>
            <person name="Barry K."/>
            <person name="Miller A.N."/>
            <person name="Grigoriev I.V."/>
            <person name="Debuchy R."/>
            <person name="Gladieux P."/>
            <person name="Thoren M.H."/>
            <person name="Johannesson H."/>
        </authorList>
    </citation>
    <scope>NUCLEOTIDE SEQUENCE</scope>
    <source>
        <strain evidence="13">PSN4</strain>
    </source>
</reference>
<dbReference type="EMBL" id="MU839829">
    <property type="protein sequence ID" value="KAK1758247.1"/>
    <property type="molecule type" value="Genomic_DNA"/>
</dbReference>
<evidence type="ECO:0000256" key="1">
    <source>
        <dbReference type="ARBA" id="ARBA00004123"/>
    </source>
</evidence>
<evidence type="ECO:0000256" key="10">
    <source>
        <dbReference type="SAM" id="MobiDB-lite"/>
    </source>
</evidence>
<feature type="domain" description="TFIIF beta subunit HTH" evidence="11">
    <location>
        <begin position="248"/>
        <end position="311"/>
    </location>
</feature>
<dbReference type="InterPro" id="IPR036388">
    <property type="entry name" value="WH-like_DNA-bd_sf"/>
</dbReference>
<feature type="compositionally biased region" description="Acidic residues" evidence="10">
    <location>
        <begin position="335"/>
        <end position="350"/>
    </location>
</feature>
<evidence type="ECO:0000256" key="6">
    <source>
        <dbReference type="ARBA" id="ARBA00023163"/>
    </source>
</evidence>
<keyword evidence="4" id="KW-0805">Transcription regulation</keyword>
<dbReference type="InterPro" id="IPR040450">
    <property type="entry name" value="TFIIF_beta_HTH"/>
</dbReference>
<feature type="domain" description="TFIIF beta subunit N-terminal" evidence="12">
    <location>
        <begin position="39"/>
        <end position="186"/>
    </location>
</feature>
<dbReference type="PANTHER" id="PTHR10445">
    <property type="entry name" value="GENERAL TRANSCRIPTION FACTOR IIF SUBUNIT 2"/>
    <property type="match status" value="1"/>
</dbReference>
<protein>
    <recommendedName>
        <fullName evidence="3">Transcription initiation factor IIF subunit beta</fullName>
    </recommendedName>
    <alternativeName>
        <fullName evidence="9">TFIIF medium subunit</fullName>
    </alternativeName>
    <alternativeName>
        <fullName evidence="8">TFIIF-beta</fullName>
    </alternativeName>
</protein>
<keyword evidence="5" id="KW-0238">DNA-binding</keyword>
<dbReference type="CDD" id="cd07980">
    <property type="entry name" value="TFIIF_beta"/>
    <property type="match status" value="1"/>
</dbReference>
<comment type="subcellular location">
    <subcellularLocation>
        <location evidence="1">Nucleus</location>
    </subcellularLocation>
</comment>
<gene>
    <name evidence="13" type="ORF">QBC47DRAFT_374063</name>
</gene>
<feature type="region of interest" description="Disordered" evidence="10">
    <location>
        <begin position="1"/>
        <end position="23"/>
    </location>
</feature>
<dbReference type="Pfam" id="PF17683">
    <property type="entry name" value="TFIIF_beta_N"/>
    <property type="match status" value="1"/>
</dbReference>
<dbReference type="InterPro" id="IPR036390">
    <property type="entry name" value="WH_DNA-bd_sf"/>
</dbReference>
<dbReference type="SUPFAM" id="SSF50916">
    <property type="entry name" value="Rap30/74 interaction domains"/>
    <property type="match status" value="1"/>
</dbReference>
<dbReference type="Gene3D" id="1.10.10.10">
    <property type="entry name" value="Winged helix-like DNA-binding domain superfamily/Winged helix DNA-binding domain"/>
    <property type="match status" value="1"/>
</dbReference>
<organism evidence="13 14">
    <name type="scientific">Echria macrotheca</name>
    <dbReference type="NCBI Taxonomy" id="438768"/>
    <lineage>
        <taxon>Eukaryota</taxon>
        <taxon>Fungi</taxon>
        <taxon>Dikarya</taxon>
        <taxon>Ascomycota</taxon>
        <taxon>Pezizomycotina</taxon>
        <taxon>Sordariomycetes</taxon>
        <taxon>Sordariomycetidae</taxon>
        <taxon>Sordariales</taxon>
        <taxon>Schizotheciaceae</taxon>
        <taxon>Echria</taxon>
    </lineage>
</organism>
<evidence type="ECO:0000259" key="11">
    <source>
        <dbReference type="Pfam" id="PF02270"/>
    </source>
</evidence>
<keyword evidence="14" id="KW-1185">Reference proteome</keyword>
<evidence type="ECO:0000256" key="9">
    <source>
        <dbReference type="ARBA" id="ARBA00081863"/>
    </source>
</evidence>
<accession>A0AAJ0F8Q8</accession>
<evidence type="ECO:0000256" key="7">
    <source>
        <dbReference type="ARBA" id="ARBA00023242"/>
    </source>
</evidence>
<dbReference type="GO" id="GO:0006367">
    <property type="term" value="P:transcription initiation at RNA polymerase II promoter"/>
    <property type="evidence" value="ECO:0007669"/>
    <property type="project" value="InterPro"/>
</dbReference>
<dbReference type="InterPro" id="IPR040504">
    <property type="entry name" value="TFIIF_beta_N"/>
</dbReference>
<evidence type="ECO:0000313" key="13">
    <source>
        <dbReference type="EMBL" id="KAK1758247.1"/>
    </source>
</evidence>
<evidence type="ECO:0000259" key="12">
    <source>
        <dbReference type="Pfam" id="PF17683"/>
    </source>
</evidence>
<name>A0AAJ0F8Q8_9PEZI</name>
<comment type="caution">
    <text evidence="13">The sequence shown here is derived from an EMBL/GenBank/DDBJ whole genome shotgun (WGS) entry which is preliminary data.</text>
</comment>
<dbReference type="PANTHER" id="PTHR10445:SF0">
    <property type="entry name" value="GENERAL TRANSCRIPTION FACTOR IIF SUBUNIT 2"/>
    <property type="match status" value="1"/>
</dbReference>
<dbReference type="InterPro" id="IPR011039">
    <property type="entry name" value="TFIIF_interaction"/>
</dbReference>
<feature type="compositionally biased region" description="Basic and acidic residues" evidence="10">
    <location>
        <begin position="1"/>
        <end position="11"/>
    </location>
</feature>
<dbReference type="AlphaFoldDB" id="A0AAJ0F8Q8"/>
<dbReference type="Pfam" id="PF02270">
    <property type="entry name" value="TFIIF_beta"/>
    <property type="match status" value="1"/>
</dbReference>
<evidence type="ECO:0000256" key="5">
    <source>
        <dbReference type="ARBA" id="ARBA00023125"/>
    </source>
</evidence>
<evidence type="ECO:0000256" key="8">
    <source>
        <dbReference type="ARBA" id="ARBA00081473"/>
    </source>
</evidence>
<dbReference type="InterPro" id="IPR003196">
    <property type="entry name" value="TFIIF_beta"/>
</dbReference>
<dbReference type="SUPFAM" id="SSF46785">
    <property type="entry name" value="Winged helix' DNA-binding domain"/>
    <property type="match status" value="1"/>
</dbReference>
<dbReference type="GO" id="GO:0003677">
    <property type="term" value="F:DNA binding"/>
    <property type="evidence" value="ECO:0007669"/>
    <property type="project" value="UniProtKB-KW"/>
</dbReference>
<dbReference type="Proteomes" id="UP001239445">
    <property type="component" value="Unassembled WGS sequence"/>
</dbReference>
<evidence type="ECO:0000256" key="3">
    <source>
        <dbReference type="ARBA" id="ARBA00021453"/>
    </source>
</evidence>
<dbReference type="GO" id="GO:0005674">
    <property type="term" value="C:transcription factor TFIIF complex"/>
    <property type="evidence" value="ECO:0007669"/>
    <property type="project" value="InterPro"/>
</dbReference>
<feature type="region of interest" description="Disordered" evidence="10">
    <location>
        <begin position="316"/>
        <end position="350"/>
    </location>
</feature>
<evidence type="ECO:0000313" key="14">
    <source>
        <dbReference type="Proteomes" id="UP001239445"/>
    </source>
</evidence>
<keyword evidence="6" id="KW-0804">Transcription</keyword>
<proteinExistence type="inferred from homology"/>
<keyword evidence="7" id="KW-0539">Nucleus</keyword>
<comment type="similarity">
    <text evidence="2">Belongs to the TFIIF beta subunit family.</text>
</comment>
<sequence>MAEQVRIKPEPEAMSPGVEDELDESTDLEFYNKQNDAYNRMYLARLPQYLWNAWSELGDDEEIQLGTIRQWKAPDGQWKIQMRLEPDVRQHRNLPKEYNMDIVNADVKNTFIFTEQDLPSYAAKNKDRAAALAQGIPAHLLRQQQPKTDGQPADRSRRGAPYVRRAIPKKTAIAGTVKHEVVCTPVRNAETDYLLGMSALEKQAPKKEVQIEGRLPQGGQQQTEWTDFLKTNEGKPSKAKKMDNKTHRWAENLLLDEIARCFSEHKYWSIKAFRNKIPQPEAFIRECLEKIAVLHRSGTFANHWSLKPEYQNMMANKNLPEPANDAAAPKPSFDVDSDDEEDDVKMEDVL</sequence>